<feature type="compositionally biased region" description="Basic residues" evidence="7">
    <location>
        <begin position="1"/>
        <end position="10"/>
    </location>
</feature>
<dbReference type="EMBL" id="HBEA01002737">
    <property type="protein sequence ID" value="CAD8252536.1"/>
    <property type="molecule type" value="Transcribed_RNA"/>
</dbReference>
<accession>A0A7R9Y9N5</accession>
<feature type="coiled-coil region" evidence="6">
    <location>
        <begin position="501"/>
        <end position="570"/>
    </location>
</feature>
<dbReference type="PANTHER" id="PTHR47968">
    <property type="entry name" value="CENTROMERE PROTEIN E"/>
    <property type="match status" value="1"/>
</dbReference>
<dbReference type="InterPro" id="IPR027417">
    <property type="entry name" value="P-loop_NTPase"/>
</dbReference>
<evidence type="ECO:0000256" key="4">
    <source>
        <dbReference type="ARBA" id="ARBA00023175"/>
    </source>
</evidence>
<reference evidence="9" key="1">
    <citation type="submission" date="2021-01" db="EMBL/GenBank/DDBJ databases">
        <authorList>
            <person name="Corre E."/>
            <person name="Pelletier E."/>
            <person name="Niang G."/>
            <person name="Scheremetjew M."/>
            <person name="Finn R."/>
            <person name="Kale V."/>
            <person name="Holt S."/>
            <person name="Cochrane G."/>
            <person name="Meng A."/>
            <person name="Brown T."/>
            <person name="Cohen L."/>
        </authorList>
    </citation>
    <scope>NUCLEOTIDE SEQUENCE</scope>
    <source>
        <strain evidence="9">CCMP2078</strain>
    </source>
</reference>
<dbReference type="InterPro" id="IPR027640">
    <property type="entry name" value="Kinesin-like_fam"/>
</dbReference>
<evidence type="ECO:0000313" key="9">
    <source>
        <dbReference type="EMBL" id="CAD8252536.1"/>
    </source>
</evidence>
<dbReference type="PROSITE" id="PS00411">
    <property type="entry name" value="KINESIN_MOTOR_1"/>
    <property type="match status" value="1"/>
</dbReference>
<dbReference type="GO" id="GO:0005524">
    <property type="term" value="F:ATP binding"/>
    <property type="evidence" value="ECO:0007669"/>
    <property type="project" value="UniProtKB-UniRule"/>
</dbReference>
<evidence type="ECO:0000259" key="8">
    <source>
        <dbReference type="PROSITE" id="PS50067"/>
    </source>
</evidence>
<dbReference type="GO" id="GO:0007018">
    <property type="term" value="P:microtubule-based movement"/>
    <property type="evidence" value="ECO:0007669"/>
    <property type="project" value="InterPro"/>
</dbReference>
<feature type="domain" description="Kinesin motor" evidence="8">
    <location>
        <begin position="54"/>
        <end position="386"/>
    </location>
</feature>
<dbReference type="CDD" id="cd01369">
    <property type="entry name" value="KISc_KHC_KIF5"/>
    <property type="match status" value="1"/>
</dbReference>
<dbReference type="PANTHER" id="PTHR47968:SF75">
    <property type="entry name" value="CENTROMERE-ASSOCIATED PROTEIN E"/>
    <property type="match status" value="1"/>
</dbReference>
<feature type="compositionally biased region" description="Polar residues" evidence="7">
    <location>
        <begin position="651"/>
        <end position="665"/>
    </location>
</feature>
<evidence type="ECO:0000256" key="5">
    <source>
        <dbReference type="PROSITE-ProRule" id="PRU00283"/>
    </source>
</evidence>
<feature type="region of interest" description="Disordered" evidence="7">
    <location>
        <begin position="727"/>
        <end position="770"/>
    </location>
</feature>
<evidence type="ECO:0000256" key="6">
    <source>
        <dbReference type="SAM" id="Coils"/>
    </source>
</evidence>
<evidence type="ECO:0000256" key="3">
    <source>
        <dbReference type="ARBA" id="ARBA00023054"/>
    </source>
</evidence>
<dbReference type="GO" id="GO:0003777">
    <property type="term" value="F:microtubule motor activity"/>
    <property type="evidence" value="ECO:0007669"/>
    <property type="project" value="InterPro"/>
</dbReference>
<evidence type="ECO:0000256" key="2">
    <source>
        <dbReference type="ARBA" id="ARBA00022840"/>
    </source>
</evidence>
<dbReference type="SMART" id="SM00129">
    <property type="entry name" value="KISc"/>
    <property type="match status" value="1"/>
</dbReference>
<gene>
    <name evidence="9" type="ORF">PPYR1160_LOCUS2028</name>
</gene>
<dbReference type="PROSITE" id="PS50067">
    <property type="entry name" value="KINESIN_MOTOR_2"/>
    <property type="match status" value="1"/>
</dbReference>
<dbReference type="InterPro" id="IPR019821">
    <property type="entry name" value="Kinesin_motor_CS"/>
</dbReference>
<organism evidence="9">
    <name type="scientific">Pinguiococcus pyrenoidosus</name>
    <dbReference type="NCBI Taxonomy" id="172671"/>
    <lineage>
        <taxon>Eukaryota</taxon>
        <taxon>Sar</taxon>
        <taxon>Stramenopiles</taxon>
        <taxon>Ochrophyta</taxon>
        <taxon>Pinguiophyceae</taxon>
        <taxon>Pinguiochrysidales</taxon>
        <taxon>Pinguiochrysidaceae</taxon>
        <taxon>Pinguiococcus</taxon>
    </lineage>
</organism>
<feature type="compositionally biased region" description="Low complexity" evidence="7">
    <location>
        <begin position="755"/>
        <end position="770"/>
    </location>
</feature>
<name>A0A7R9Y9N5_9STRA</name>
<dbReference type="PRINTS" id="PR00380">
    <property type="entry name" value="KINESINHEAVY"/>
</dbReference>
<feature type="binding site" evidence="5">
    <location>
        <begin position="142"/>
        <end position="149"/>
    </location>
    <ligand>
        <name>ATP</name>
        <dbReference type="ChEBI" id="CHEBI:30616"/>
    </ligand>
</feature>
<feature type="region of interest" description="Disordered" evidence="7">
    <location>
        <begin position="1"/>
        <end position="50"/>
    </location>
</feature>
<dbReference type="FunFam" id="3.40.850.10:FF:000082">
    <property type="entry name" value="OSM3-like kinesin"/>
    <property type="match status" value="1"/>
</dbReference>
<evidence type="ECO:0000256" key="1">
    <source>
        <dbReference type="ARBA" id="ARBA00022741"/>
    </source>
</evidence>
<dbReference type="InterPro" id="IPR036961">
    <property type="entry name" value="Kinesin_motor_dom_sf"/>
</dbReference>
<keyword evidence="4 5" id="KW-0505">Motor protein</keyword>
<feature type="coiled-coil region" evidence="6">
    <location>
        <begin position="391"/>
        <end position="432"/>
    </location>
</feature>
<dbReference type="SUPFAM" id="SSF52540">
    <property type="entry name" value="P-loop containing nucleoside triphosphate hydrolases"/>
    <property type="match status" value="1"/>
</dbReference>
<feature type="region of interest" description="Disordered" evidence="7">
    <location>
        <begin position="642"/>
        <end position="689"/>
    </location>
</feature>
<comment type="similarity">
    <text evidence="5">Belongs to the TRAFAC class myosin-kinesin ATPase superfamily. Kinesin family.</text>
</comment>
<proteinExistence type="inferred from homology"/>
<dbReference type="Gene3D" id="3.40.850.10">
    <property type="entry name" value="Kinesin motor domain"/>
    <property type="match status" value="1"/>
</dbReference>
<protein>
    <recommendedName>
        <fullName evidence="8">Kinesin motor domain-containing protein</fullName>
    </recommendedName>
</protein>
<keyword evidence="2 5" id="KW-0067">ATP-binding</keyword>
<evidence type="ECO:0000256" key="7">
    <source>
        <dbReference type="SAM" id="MobiDB-lite"/>
    </source>
</evidence>
<sequence>MQNAGQKRRNSAPLQQPLPVVSPPEKTSRSATSSPVPASKESGELSGAGGGAQNVRVCVRFRPENALEREQGAPSCVHLGEDQISVRILDNRINGFEEVSGEFSYDRVFEASASQESVFEEAALPLVSDLLEGYNCTIFAYGQTGSGKTHTMMGASGDQAGVIPRIVHAVFDHISEAPATAEFTVRASFVELYLERIQDLLSPDAGVEGGSRGSGLKIREHGSKGVFIEGVTEEYASSPQDLLELMHEGSQNRAVAATRMNADSSRSHSIFILTVEHFEENVSKTGRMYLVDLAGSELLSKTQASGQTLKEAQMINRSLSALGNVIKALCDGKAHVPYRDSKLTRVLQDSLGGNAKTVLITTASPSTYNYAETLSTLRFASRAKRIKNKPRQNQERSVEEYKRLLDLASKDREELLSRIADLEKENELLRGTKYAQMLDLSDEQDELEGDPLGRAPAPAEKGRDLTEKLFEALAAEGDSKTVEVEDARDPGDVYSPAQDTEDAALAKARALSRESERLKEEVSKYQNLAEESAIECVVTRERLGDAQAEIKELQKKIEAADVDRKLAEEESSSSLLKLQEAEYQSKERAVIFMQLKEEYERVRDIADAIGGGGNATGTAETIRVTSASSATVEALERAYEGLPEAKASKDGATSENEEGTPSSASDAHARASPIAQTGASEMGADSERKGMDRERLLEADLMGLTQKYLVLRQQLEEERATVSQLLGTLDDDPGLDAPRESGLGLATPSAEKTRLSASSASSLGLGGDQASSMERRSSFWARTSQLSNSMAATRMPRFNTTALERLAQGLSLKARGESEELEVQTPTDSGGESRARRLAMECINLRQALDRSRTEMGSALRRADAGDKNIRLLEAKLENRDSHIEFLETALHEVQDKYRDFVVEAETKETAFRVQLEKQQTRLLRFTQLTAAAKSLGTDSMPSADLSAANTRGSRMSGRVVIRGRKRHKQRVSNDNKEMARKSMEALRASLAESDPRIERLGLGKSIRRMTIDGYGRATSASDPPPFERVDSRMSAPGDMTARLSDLTDAELEDRRALAFRKSASVGLEDCVPPPPESPASVYSDAKVFELEDEMSAEEAEL</sequence>
<dbReference type="AlphaFoldDB" id="A0A7R9Y9N5"/>
<keyword evidence="3 6" id="KW-0175">Coiled coil</keyword>
<dbReference type="Pfam" id="PF00225">
    <property type="entry name" value="Kinesin"/>
    <property type="match status" value="1"/>
</dbReference>
<dbReference type="InterPro" id="IPR001752">
    <property type="entry name" value="Kinesin_motor_dom"/>
</dbReference>
<dbReference type="GO" id="GO:0008017">
    <property type="term" value="F:microtubule binding"/>
    <property type="evidence" value="ECO:0007669"/>
    <property type="project" value="InterPro"/>
</dbReference>
<keyword evidence="1 5" id="KW-0547">Nucleotide-binding</keyword>